<dbReference type="InterPro" id="IPR029787">
    <property type="entry name" value="Nucleotide_cyclase"/>
</dbReference>
<dbReference type="Pfam" id="PF00211">
    <property type="entry name" value="Guanylate_cyc"/>
    <property type="match status" value="1"/>
</dbReference>
<feature type="coiled-coil region" evidence="21">
    <location>
        <begin position="133"/>
        <end position="170"/>
    </location>
</feature>
<keyword evidence="8" id="KW-0547">Nucleotide-binding</keyword>
<keyword evidence="5" id="KW-0808">Transferase</keyword>
<dbReference type="EMBL" id="CZCU02000153">
    <property type="protein sequence ID" value="VXD23005.1"/>
    <property type="molecule type" value="Genomic_DNA"/>
</dbReference>
<keyword evidence="21" id="KW-0175">Coiled coil</keyword>
<keyword evidence="10" id="KW-0067">ATP-binding</keyword>
<name>A0A7Z9BWV9_9CYAN</name>
<keyword evidence="12" id="KW-1133">Transmembrane helix</keyword>
<evidence type="ECO:0000256" key="17">
    <source>
        <dbReference type="ARBA" id="ARBA00032637"/>
    </source>
</evidence>
<evidence type="ECO:0000256" key="1">
    <source>
        <dbReference type="ARBA" id="ARBA00001593"/>
    </source>
</evidence>
<protein>
    <recommendedName>
        <fullName evidence="4">Adenylate cyclase</fullName>
        <ecNumber evidence="3">4.6.1.1</ecNumber>
    </recommendedName>
    <alternativeName>
        <fullName evidence="16">ATP pyrophosphate-lyase</fullName>
    </alternativeName>
    <alternativeName>
        <fullName evidence="17">Adenylyl cyclase</fullName>
    </alternativeName>
</protein>
<evidence type="ECO:0000256" key="6">
    <source>
        <dbReference type="ARBA" id="ARBA00022692"/>
    </source>
</evidence>
<dbReference type="PROSITE" id="PS50110">
    <property type="entry name" value="RESPONSE_REGULATORY"/>
    <property type="match status" value="1"/>
</dbReference>
<dbReference type="OrthoDB" id="456159at2"/>
<dbReference type="PROSITE" id="PS00452">
    <property type="entry name" value="GUANYLATE_CYCLASE_1"/>
    <property type="match status" value="1"/>
</dbReference>
<evidence type="ECO:0000256" key="5">
    <source>
        <dbReference type="ARBA" id="ARBA00022679"/>
    </source>
</evidence>
<feature type="domain" description="Guanylate cyclase" evidence="24">
    <location>
        <begin position="472"/>
        <end position="599"/>
    </location>
</feature>
<dbReference type="SMART" id="SM00044">
    <property type="entry name" value="CYCc"/>
    <property type="match status" value="1"/>
</dbReference>
<evidence type="ECO:0000256" key="19">
    <source>
        <dbReference type="PROSITE-ProRule" id="PRU00169"/>
    </source>
</evidence>
<dbReference type="SUPFAM" id="SSF55073">
    <property type="entry name" value="Nucleotide cyclase"/>
    <property type="match status" value="1"/>
</dbReference>
<dbReference type="Gene3D" id="3.30.450.20">
    <property type="entry name" value="PAS domain"/>
    <property type="match status" value="1"/>
</dbReference>
<keyword evidence="11" id="KW-0460">Magnesium</keyword>
<dbReference type="InterPro" id="IPR035965">
    <property type="entry name" value="PAS-like_dom_sf"/>
</dbReference>
<dbReference type="SMART" id="SM00448">
    <property type="entry name" value="REC"/>
    <property type="match status" value="1"/>
</dbReference>
<evidence type="ECO:0000313" key="25">
    <source>
        <dbReference type="EMBL" id="VXD23005.1"/>
    </source>
</evidence>
<dbReference type="CDD" id="cd19920">
    <property type="entry name" value="REC_PA4781-like"/>
    <property type="match status" value="1"/>
</dbReference>
<dbReference type="CDD" id="cd07302">
    <property type="entry name" value="CHD"/>
    <property type="match status" value="1"/>
</dbReference>
<keyword evidence="9" id="KW-0418">Kinase</keyword>
<dbReference type="Pfam" id="PF01590">
    <property type="entry name" value="GAF"/>
    <property type="match status" value="1"/>
</dbReference>
<dbReference type="GO" id="GO:0006171">
    <property type="term" value="P:cAMP biosynthetic process"/>
    <property type="evidence" value="ECO:0007669"/>
    <property type="project" value="UniProtKB-KW"/>
</dbReference>
<evidence type="ECO:0000256" key="15">
    <source>
        <dbReference type="ARBA" id="ARBA00023239"/>
    </source>
</evidence>
<dbReference type="Gene3D" id="3.30.450.40">
    <property type="match status" value="1"/>
</dbReference>
<evidence type="ECO:0000259" key="22">
    <source>
        <dbReference type="PROSITE" id="PS50110"/>
    </source>
</evidence>
<dbReference type="InterPro" id="IPR018297">
    <property type="entry name" value="A/G_cyclase_CS"/>
</dbReference>
<evidence type="ECO:0000256" key="9">
    <source>
        <dbReference type="ARBA" id="ARBA00022777"/>
    </source>
</evidence>
<dbReference type="SMART" id="SM00065">
    <property type="entry name" value="GAF"/>
    <property type="match status" value="1"/>
</dbReference>
<dbReference type="GO" id="GO:0004016">
    <property type="term" value="F:adenylate cyclase activity"/>
    <property type="evidence" value="ECO:0007669"/>
    <property type="project" value="UniProtKB-EC"/>
</dbReference>
<evidence type="ECO:0000256" key="18">
    <source>
        <dbReference type="ARBA" id="ARBA00064436"/>
    </source>
</evidence>
<feature type="modified residue" description="4-aspartylphosphate" evidence="19">
    <location>
        <position position="60"/>
    </location>
</feature>
<keyword evidence="26" id="KW-1185">Reference proteome</keyword>
<dbReference type="RefSeq" id="WP_083625325.1">
    <property type="nucleotide sequence ID" value="NZ_LR734878.1"/>
</dbReference>
<evidence type="ECO:0000256" key="11">
    <source>
        <dbReference type="ARBA" id="ARBA00022842"/>
    </source>
</evidence>
<comment type="caution">
    <text evidence="25">The sequence shown here is derived from an EMBL/GenBank/DDBJ whole genome shotgun (WGS) entry which is preliminary data.</text>
</comment>
<dbReference type="GO" id="GO:0046872">
    <property type="term" value="F:metal ion binding"/>
    <property type="evidence" value="ECO:0007669"/>
    <property type="project" value="UniProtKB-KW"/>
</dbReference>
<evidence type="ECO:0000256" key="10">
    <source>
        <dbReference type="ARBA" id="ARBA00022840"/>
    </source>
</evidence>
<sequence>MNINKEELIGDVLIVDDNIDNIRFLSNFLTQQGYQVRKAINGEVGLMAARTVIPDLILLDINMPGIGGYEVCQQLKADERTRLTPVIFLSAGDDITDKVKAFKVGGIDYITKPFQLEEVLIRIQTQLHLKVLQKKLQTQNEALQQTVASLQTVTTNLEQSQAELQALFRAMTESILVFDAEGHYLKIATPNTKLLYKPYQQRLGKKLHEILPKKPADILLSAIQKALETQSQIEVEYRLILNYKKTDLCANLSPISSTSVLCVIRDISDRKRREEALKLIVEGTAAKTGHEFFRSCVRGLAEILGVRYTFVTECATPEKTRARTLAFWLQNNFIDNIEYDLKGTPCYEVIENKEYSCYSDDIINWFPENQDLVELKARSYAGIPLIDSTGNVIGHLAVLDTNPMQDDQTRELVLRIFAARAGAELERQITDRALQESQERSERLLLNILPSTIAERLKQDTRAIAEQFEEVTILFADIVGFTSLSTRVKPDELVNILNEIFSAFDELTEKHGLEKIKTIGDAYMAVGGLPLPNINHAESVAQMALDMQGAIAHFEAKYNEPLQMRIGINTGSVVAGVIGMKKFIYDLWGDAVNVASRMESSGLPGKIQVTEATYERLKNHYIFEQRGQVEVKGKGEMTTYWLLQRPPGNFITGRTIS</sequence>
<evidence type="ECO:0000256" key="13">
    <source>
        <dbReference type="ARBA" id="ARBA00022998"/>
    </source>
</evidence>
<comment type="subcellular location">
    <subcellularLocation>
        <location evidence="2">Membrane</location>
    </subcellularLocation>
</comment>
<keyword evidence="7" id="KW-0479">Metal-binding</keyword>
<dbReference type="FunFam" id="3.30.70.1230:FF:000033">
    <property type="entry name" value="Adenylate cyclase"/>
    <property type="match status" value="1"/>
</dbReference>
<comment type="catalytic activity">
    <reaction evidence="1">
        <text>ATP = 3',5'-cyclic AMP + diphosphate</text>
        <dbReference type="Rhea" id="RHEA:15389"/>
        <dbReference type="ChEBI" id="CHEBI:30616"/>
        <dbReference type="ChEBI" id="CHEBI:33019"/>
        <dbReference type="ChEBI" id="CHEBI:58165"/>
        <dbReference type="EC" id="4.6.1.1"/>
    </reaction>
</comment>
<dbReference type="InterPro" id="IPR001054">
    <property type="entry name" value="A/G_cyclase"/>
</dbReference>
<feature type="domain" description="PAS" evidence="23">
    <location>
        <begin position="160"/>
        <end position="230"/>
    </location>
</feature>
<evidence type="ECO:0000256" key="16">
    <source>
        <dbReference type="ARBA" id="ARBA00032597"/>
    </source>
</evidence>
<dbReference type="Pfam" id="PF00072">
    <property type="entry name" value="Response_reg"/>
    <property type="match status" value="1"/>
</dbReference>
<dbReference type="InterPro" id="IPR013656">
    <property type="entry name" value="PAS_4"/>
</dbReference>
<gene>
    <name evidence="25" type="ORF">PL8927_760230</name>
</gene>
<dbReference type="GO" id="GO:0016301">
    <property type="term" value="F:kinase activity"/>
    <property type="evidence" value="ECO:0007669"/>
    <property type="project" value="UniProtKB-KW"/>
</dbReference>
<dbReference type="GO" id="GO:0000160">
    <property type="term" value="P:phosphorelay signal transduction system"/>
    <property type="evidence" value="ECO:0007669"/>
    <property type="project" value="InterPro"/>
</dbReference>
<evidence type="ECO:0000256" key="8">
    <source>
        <dbReference type="ARBA" id="ARBA00022741"/>
    </source>
</evidence>
<keyword evidence="15 20" id="KW-0456">Lyase</keyword>
<evidence type="ECO:0000256" key="12">
    <source>
        <dbReference type="ARBA" id="ARBA00022989"/>
    </source>
</evidence>
<dbReference type="InterPro" id="IPR001789">
    <property type="entry name" value="Sig_transdc_resp-reg_receiver"/>
</dbReference>
<evidence type="ECO:0000256" key="7">
    <source>
        <dbReference type="ARBA" id="ARBA00022723"/>
    </source>
</evidence>
<reference evidence="25" key="1">
    <citation type="submission" date="2019-10" db="EMBL/GenBank/DDBJ databases">
        <authorList>
            <consortium name="Genoscope - CEA"/>
            <person name="William W."/>
        </authorList>
    </citation>
    <scope>NUCLEOTIDE SEQUENCE [LARGE SCALE GENOMIC DNA]</scope>
    <source>
        <strain evidence="25">BBR_PRJEB10992</strain>
    </source>
</reference>
<dbReference type="EC" id="4.6.1.1" evidence="3"/>
<dbReference type="PROSITE" id="PS50112">
    <property type="entry name" value="PAS"/>
    <property type="match status" value="1"/>
</dbReference>
<dbReference type="AlphaFoldDB" id="A0A7Z9BWV9"/>
<accession>A0A7Z9BWV9</accession>
<evidence type="ECO:0000313" key="26">
    <source>
        <dbReference type="Proteomes" id="UP000184550"/>
    </source>
</evidence>
<dbReference type="InterPro" id="IPR029016">
    <property type="entry name" value="GAF-like_dom_sf"/>
</dbReference>
<dbReference type="SUPFAM" id="SSF52172">
    <property type="entry name" value="CheY-like"/>
    <property type="match status" value="1"/>
</dbReference>
<comment type="subunit">
    <text evidence="18">Homodimer. Can also exist as monomer.</text>
</comment>
<dbReference type="PANTHER" id="PTHR11920">
    <property type="entry name" value="GUANYLYL CYCLASE"/>
    <property type="match status" value="1"/>
</dbReference>
<keyword evidence="19" id="KW-0597">Phosphoprotein</keyword>
<dbReference type="SUPFAM" id="SSF55785">
    <property type="entry name" value="PYP-like sensor domain (PAS domain)"/>
    <property type="match status" value="1"/>
</dbReference>
<feature type="domain" description="Response regulatory" evidence="22">
    <location>
        <begin position="11"/>
        <end position="127"/>
    </location>
</feature>
<evidence type="ECO:0000256" key="4">
    <source>
        <dbReference type="ARBA" id="ARBA00021420"/>
    </source>
</evidence>
<evidence type="ECO:0000256" key="2">
    <source>
        <dbReference type="ARBA" id="ARBA00004370"/>
    </source>
</evidence>
<evidence type="ECO:0000256" key="20">
    <source>
        <dbReference type="RuleBase" id="RU000405"/>
    </source>
</evidence>
<keyword evidence="13" id="KW-0115">cAMP biosynthesis</keyword>
<evidence type="ECO:0000259" key="23">
    <source>
        <dbReference type="PROSITE" id="PS50112"/>
    </source>
</evidence>
<dbReference type="Proteomes" id="UP000184550">
    <property type="component" value="Unassembled WGS sequence"/>
</dbReference>
<keyword evidence="6" id="KW-0812">Transmembrane</keyword>
<evidence type="ECO:0000256" key="21">
    <source>
        <dbReference type="SAM" id="Coils"/>
    </source>
</evidence>
<proteinExistence type="inferred from homology"/>
<dbReference type="InterPro" id="IPR050401">
    <property type="entry name" value="Cyclic_nucleotide_synthase"/>
</dbReference>
<dbReference type="GO" id="GO:0005886">
    <property type="term" value="C:plasma membrane"/>
    <property type="evidence" value="ECO:0007669"/>
    <property type="project" value="UniProtKB-ARBA"/>
</dbReference>
<dbReference type="InterPro" id="IPR003018">
    <property type="entry name" value="GAF"/>
</dbReference>
<dbReference type="PANTHER" id="PTHR11920:SF335">
    <property type="entry name" value="GUANYLATE CYCLASE"/>
    <property type="match status" value="1"/>
</dbReference>
<dbReference type="InterPro" id="IPR011006">
    <property type="entry name" value="CheY-like_superfamily"/>
</dbReference>
<evidence type="ECO:0000256" key="14">
    <source>
        <dbReference type="ARBA" id="ARBA00023136"/>
    </source>
</evidence>
<evidence type="ECO:0000259" key="24">
    <source>
        <dbReference type="PROSITE" id="PS50125"/>
    </source>
</evidence>
<organism evidence="25 26">
    <name type="scientific">Planktothrix serta PCC 8927</name>
    <dbReference type="NCBI Taxonomy" id="671068"/>
    <lineage>
        <taxon>Bacteria</taxon>
        <taxon>Bacillati</taxon>
        <taxon>Cyanobacteriota</taxon>
        <taxon>Cyanophyceae</taxon>
        <taxon>Oscillatoriophycideae</taxon>
        <taxon>Oscillatoriales</taxon>
        <taxon>Microcoleaceae</taxon>
        <taxon>Planktothrix</taxon>
    </lineage>
</organism>
<dbReference type="GO" id="GO:0005524">
    <property type="term" value="F:ATP binding"/>
    <property type="evidence" value="ECO:0007669"/>
    <property type="project" value="UniProtKB-KW"/>
</dbReference>
<keyword evidence="14" id="KW-0472">Membrane</keyword>
<dbReference type="PROSITE" id="PS50125">
    <property type="entry name" value="GUANYLATE_CYCLASE_2"/>
    <property type="match status" value="1"/>
</dbReference>
<dbReference type="Gene3D" id="3.30.70.1230">
    <property type="entry name" value="Nucleotide cyclase"/>
    <property type="match status" value="1"/>
</dbReference>
<comment type="similarity">
    <text evidence="20">Belongs to the adenylyl cyclase class-4/guanylyl cyclase family.</text>
</comment>
<dbReference type="InterPro" id="IPR000014">
    <property type="entry name" value="PAS"/>
</dbReference>
<evidence type="ECO:0000256" key="3">
    <source>
        <dbReference type="ARBA" id="ARBA00012201"/>
    </source>
</evidence>
<dbReference type="SUPFAM" id="SSF55781">
    <property type="entry name" value="GAF domain-like"/>
    <property type="match status" value="1"/>
</dbReference>
<dbReference type="Pfam" id="PF08448">
    <property type="entry name" value="PAS_4"/>
    <property type="match status" value="1"/>
</dbReference>
<dbReference type="Gene3D" id="3.40.50.2300">
    <property type="match status" value="1"/>
</dbReference>